<evidence type="ECO:0000313" key="2">
    <source>
        <dbReference type="Proteomes" id="UP001241377"/>
    </source>
</evidence>
<comment type="caution">
    <text evidence="1">The sequence shown here is derived from an EMBL/GenBank/DDBJ whole genome shotgun (WGS) entry which is preliminary data.</text>
</comment>
<keyword evidence="2" id="KW-1185">Reference proteome</keyword>
<dbReference type="EMBL" id="JASBWR010000031">
    <property type="protein sequence ID" value="KAJ9106019.1"/>
    <property type="molecule type" value="Genomic_DNA"/>
</dbReference>
<organism evidence="1 2">
    <name type="scientific">Naganishia cerealis</name>
    <dbReference type="NCBI Taxonomy" id="610337"/>
    <lineage>
        <taxon>Eukaryota</taxon>
        <taxon>Fungi</taxon>
        <taxon>Dikarya</taxon>
        <taxon>Basidiomycota</taxon>
        <taxon>Agaricomycotina</taxon>
        <taxon>Tremellomycetes</taxon>
        <taxon>Filobasidiales</taxon>
        <taxon>Filobasidiaceae</taxon>
        <taxon>Naganishia</taxon>
    </lineage>
</organism>
<protein>
    <submittedName>
        <fullName evidence="1">Uncharacterized protein</fullName>
    </submittedName>
</protein>
<name>A0ACC2W4A0_9TREE</name>
<dbReference type="Proteomes" id="UP001241377">
    <property type="component" value="Unassembled WGS sequence"/>
</dbReference>
<accession>A0ACC2W4A0</accession>
<gene>
    <name evidence="1" type="ORF">QFC19_003355</name>
</gene>
<sequence>MSSHERKFNGTTFKVNHCKCSISTLPYHPDLTSVSTAVEGKARSRSKSSSTSQVVAIKAGFCDSNVVGQQLIKKSAKRTWTCKLPIFADLAVSSIDINEYKLWVRGVIEHEQVRNDGRSAGRC</sequence>
<reference evidence="1" key="1">
    <citation type="submission" date="2023-04" db="EMBL/GenBank/DDBJ databases">
        <title>Draft Genome sequencing of Naganishia species isolated from polar environments using Oxford Nanopore Technology.</title>
        <authorList>
            <person name="Leo P."/>
            <person name="Venkateswaran K."/>
        </authorList>
    </citation>
    <scope>NUCLEOTIDE SEQUENCE</scope>
    <source>
        <strain evidence="1">MNA-CCFEE 5261</strain>
    </source>
</reference>
<evidence type="ECO:0000313" key="1">
    <source>
        <dbReference type="EMBL" id="KAJ9106019.1"/>
    </source>
</evidence>
<proteinExistence type="predicted"/>